<dbReference type="Proteomes" id="UP000094067">
    <property type="component" value="Unassembled WGS sequence"/>
</dbReference>
<dbReference type="AlphaFoldDB" id="A0A1E3A5E1"/>
<organism evidence="1 2">
    <name type="scientific">Eisenbergiella tayi</name>
    <dbReference type="NCBI Taxonomy" id="1432052"/>
    <lineage>
        <taxon>Bacteria</taxon>
        <taxon>Bacillati</taxon>
        <taxon>Bacillota</taxon>
        <taxon>Clostridia</taxon>
        <taxon>Lachnospirales</taxon>
        <taxon>Lachnospiraceae</taxon>
        <taxon>Eisenbergiella</taxon>
    </lineage>
</organism>
<evidence type="ECO:0000313" key="2">
    <source>
        <dbReference type="Proteomes" id="UP000094067"/>
    </source>
</evidence>
<accession>A0A1E3A5E1</accession>
<evidence type="ECO:0008006" key="3">
    <source>
        <dbReference type="Google" id="ProtNLM"/>
    </source>
</evidence>
<comment type="caution">
    <text evidence="1">The sequence shown here is derived from an EMBL/GenBank/DDBJ whole genome shotgun (WGS) entry which is preliminary data.</text>
</comment>
<name>A0A1E3A5E1_9FIRM</name>
<dbReference type="SUPFAM" id="SSF88697">
    <property type="entry name" value="PUA domain-like"/>
    <property type="match status" value="1"/>
</dbReference>
<reference evidence="1 2" key="1">
    <citation type="submission" date="2016-07" db="EMBL/GenBank/DDBJ databases">
        <title>Characterization of isolates of Eisenbergiella tayi derived from blood cultures, using whole genome sequencing.</title>
        <authorList>
            <person name="Burdz T."/>
            <person name="Wiebe D."/>
            <person name="Huynh C."/>
            <person name="Bernard K."/>
        </authorList>
    </citation>
    <scope>NUCLEOTIDE SEQUENCE [LARGE SCALE GENOMIC DNA]</scope>
    <source>
        <strain evidence="1 2">NML 110608</strain>
    </source>
</reference>
<dbReference type="InterPro" id="IPR015947">
    <property type="entry name" value="PUA-like_sf"/>
</dbReference>
<sequence length="168" mass="19680">MGIGVNLDDLTDEISRQLSEQGKKELLEGFRNPKKRIHLALCREPYIQYMISGSKTIESRITKNKCIPYGKVEKDDLVILKQTGGPVLAVFSVNKVYSYETRFFSLDKIRKTYQKQLCIHDDWWERKKDAGYATLLVIREIAALKPISLSLYKNRQSWIILREREKRI</sequence>
<dbReference type="RefSeq" id="WP_069154274.1">
    <property type="nucleotide sequence ID" value="NZ_MCGH01000003.1"/>
</dbReference>
<protein>
    <recommendedName>
        <fullName evidence="3">ASCH domain-containing protein</fullName>
    </recommendedName>
</protein>
<gene>
    <name evidence="1" type="ORF">BEI61_04795</name>
</gene>
<evidence type="ECO:0000313" key="1">
    <source>
        <dbReference type="EMBL" id="ODM03992.1"/>
    </source>
</evidence>
<dbReference type="EMBL" id="MCGH01000003">
    <property type="protein sequence ID" value="ODM03992.1"/>
    <property type="molecule type" value="Genomic_DNA"/>
</dbReference>
<proteinExistence type="predicted"/>